<feature type="region of interest" description="Disordered" evidence="1">
    <location>
        <begin position="37"/>
        <end position="88"/>
    </location>
</feature>
<dbReference type="Proteomes" id="UP001054945">
    <property type="component" value="Unassembled WGS sequence"/>
</dbReference>
<protein>
    <submittedName>
        <fullName evidence="2">Uncharacterized protein</fullName>
    </submittedName>
</protein>
<reference evidence="2 3" key="1">
    <citation type="submission" date="2021-06" db="EMBL/GenBank/DDBJ databases">
        <title>Caerostris extrusa draft genome.</title>
        <authorList>
            <person name="Kono N."/>
            <person name="Arakawa K."/>
        </authorList>
    </citation>
    <scope>NUCLEOTIDE SEQUENCE [LARGE SCALE GENOMIC DNA]</scope>
</reference>
<organism evidence="2 3">
    <name type="scientific">Caerostris extrusa</name>
    <name type="common">Bark spider</name>
    <name type="synonym">Caerostris bankana</name>
    <dbReference type="NCBI Taxonomy" id="172846"/>
    <lineage>
        <taxon>Eukaryota</taxon>
        <taxon>Metazoa</taxon>
        <taxon>Ecdysozoa</taxon>
        <taxon>Arthropoda</taxon>
        <taxon>Chelicerata</taxon>
        <taxon>Arachnida</taxon>
        <taxon>Araneae</taxon>
        <taxon>Araneomorphae</taxon>
        <taxon>Entelegynae</taxon>
        <taxon>Araneoidea</taxon>
        <taxon>Araneidae</taxon>
        <taxon>Caerostris</taxon>
    </lineage>
</organism>
<sequence>MQPSSLHLRNSDLILHPAECRLPPPASLTPPKVFVSDDNPVLNDAGGASDLSTVERSNDRCPSAPVIHRDRSPRLPLSPPPPPQLRGL</sequence>
<name>A0AAV4TBE0_CAEEX</name>
<gene>
    <name evidence="2" type="ORF">CEXT_388631</name>
</gene>
<dbReference type="AlphaFoldDB" id="A0AAV4TBE0"/>
<dbReference type="EMBL" id="BPLR01010881">
    <property type="protein sequence ID" value="GIY42656.1"/>
    <property type="molecule type" value="Genomic_DNA"/>
</dbReference>
<evidence type="ECO:0000256" key="1">
    <source>
        <dbReference type="SAM" id="MobiDB-lite"/>
    </source>
</evidence>
<evidence type="ECO:0000313" key="3">
    <source>
        <dbReference type="Proteomes" id="UP001054945"/>
    </source>
</evidence>
<comment type="caution">
    <text evidence="2">The sequence shown here is derived from an EMBL/GenBank/DDBJ whole genome shotgun (WGS) entry which is preliminary data.</text>
</comment>
<keyword evidence="3" id="KW-1185">Reference proteome</keyword>
<proteinExistence type="predicted"/>
<accession>A0AAV4TBE0</accession>
<evidence type="ECO:0000313" key="2">
    <source>
        <dbReference type="EMBL" id="GIY42656.1"/>
    </source>
</evidence>
<feature type="compositionally biased region" description="Pro residues" evidence="1">
    <location>
        <begin position="76"/>
        <end position="88"/>
    </location>
</feature>